<evidence type="ECO:0000313" key="10">
    <source>
        <dbReference type="EMBL" id="CAD7235695.1"/>
    </source>
</evidence>
<keyword evidence="6" id="KW-0479">Metal-binding</keyword>
<dbReference type="Gene3D" id="1.10.760.10">
    <property type="entry name" value="Cytochrome c-like domain"/>
    <property type="match status" value="2"/>
</dbReference>
<keyword evidence="7" id="KW-0574">Periplasm</keyword>
<dbReference type="GO" id="GO:0020037">
    <property type="term" value="F:heme binding"/>
    <property type="evidence" value="ECO:0007669"/>
    <property type="project" value="InterPro"/>
</dbReference>
<dbReference type="GO" id="GO:0005506">
    <property type="term" value="F:iron ion binding"/>
    <property type="evidence" value="ECO:0007669"/>
    <property type="project" value="InterPro"/>
</dbReference>
<name>A0A7R8WV36_9CRUS</name>
<evidence type="ECO:0000256" key="7">
    <source>
        <dbReference type="ARBA" id="ARBA00022764"/>
    </source>
</evidence>
<accession>A0A7R8WV36</accession>
<evidence type="ECO:0000256" key="3">
    <source>
        <dbReference type="ARBA" id="ARBA00006488"/>
    </source>
</evidence>
<comment type="subcellular location">
    <subcellularLocation>
        <location evidence="2">Periplasm</location>
    </subcellularLocation>
</comment>
<dbReference type="AlphaFoldDB" id="A0A7R8WV36"/>
<dbReference type="InterPro" id="IPR036909">
    <property type="entry name" value="Cyt_c-like_dom_sf"/>
</dbReference>
<dbReference type="OrthoDB" id="2334796at2759"/>
<reference evidence="10" key="1">
    <citation type="submission" date="2020-11" db="EMBL/GenBank/DDBJ databases">
        <authorList>
            <person name="Tran Van P."/>
        </authorList>
    </citation>
    <scope>NUCLEOTIDE SEQUENCE</scope>
</reference>
<keyword evidence="5" id="KW-0349">Heme</keyword>
<dbReference type="PANTHER" id="PTHR33751:SF9">
    <property type="entry name" value="CYTOCHROME C4"/>
    <property type="match status" value="1"/>
</dbReference>
<evidence type="ECO:0000256" key="9">
    <source>
        <dbReference type="ARBA" id="ARBA00023004"/>
    </source>
</evidence>
<evidence type="ECO:0000256" key="1">
    <source>
        <dbReference type="ARBA" id="ARBA00002555"/>
    </source>
</evidence>
<keyword evidence="8" id="KW-0249">Electron transport</keyword>
<evidence type="ECO:0000256" key="8">
    <source>
        <dbReference type="ARBA" id="ARBA00022982"/>
    </source>
</evidence>
<dbReference type="Pfam" id="PF13442">
    <property type="entry name" value="Cytochrome_CBB3"/>
    <property type="match status" value="1"/>
</dbReference>
<dbReference type="SUPFAM" id="SSF46626">
    <property type="entry name" value="Cytochrome c"/>
    <property type="match status" value="2"/>
</dbReference>
<dbReference type="InterPro" id="IPR050597">
    <property type="entry name" value="Cytochrome_c_Oxidase_Subunit"/>
</dbReference>
<evidence type="ECO:0000256" key="6">
    <source>
        <dbReference type="ARBA" id="ARBA00022723"/>
    </source>
</evidence>
<gene>
    <name evidence="10" type="ORF">CTOB1V02_LOCUS13510</name>
</gene>
<dbReference type="EMBL" id="OB674256">
    <property type="protein sequence ID" value="CAD7235695.1"/>
    <property type="molecule type" value="Genomic_DNA"/>
</dbReference>
<evidence type="ECO:0000256" key="2">
    <source>
        <dbReference type="ARBA" id="ARBA00004418"/>
    </source>
</evidence>
<keyword evidence="9" id="KW-0408">Iron</keyword>
<protein>
    <submittedName>
        <fullName evidence="10">Uncharacterized protein</fullName>
    </submittedName>
</protein>
<comment type="similarity">
    <text evidence="3">Belongs to the cytochrome c family.</text>
</comment>
<dbReference type="PANTHER" id="PTHR33751">
    <property type="entry name" value="CBB3-TYPE CYTOCHROME C OXIDASE SUBUNIT FIXP"/>
    <property type="match status" value="1"/>
</dbReference>
<dbReference type="GO" id="GO:0009055">
    <property type="term" value="F:electron transfer activity"/>
    <property type="evidence" value="ECO:0007669"/>
    <property type="project" value="InterPro"/>
</dbReference>
<dbReference type="Pfam" id="PF00034">
    <property type="entry name" value="Cytochrom_C"/>
    <property type="match status" value="1"/>
</dbReference>
<dbReference type="PIRSF" id="PIRSF000005">
    <property type="entry name" value="Cytochrome_c4"/>
    <property type="match status" value="1"/>
</dbReference>
<dbReference type="PROSITE" id="PS51007">
    <property type="entry name" value="CYTC"/>
    <property type="match status" value="2"/>
</dbReference>
<proteinExistence type="inferred from homology"/>
<comment type="function">
    <text evidence="1">Electron carrier protein. The oxidized form of the cytochrome c heme group can accept an electron from the heme group of the cytochrome c1 subunit of cytochrome reductase. Cytochrome c then transfers this electron to the cytochrome oxidase complex, the final protein carrier in the mitochondrial electron-transport chain.</text>
</comment>
<dbReference type="InterPro" id="IPR009056">
    <property type="entry name" value="Cyt_c-like_dom"/>
</dbReference>
<evidence type="ECO:0000256" key="4">
    <source>
        <dbReference type="ARBA" id="ARBA00022448"/>
    </source>
</evidence>
<organism evidence="10">
    <name type="scientific">Cyprideis torosa</name>
    <dbReference type="NCBI Taxonomy" id="163714"/>
    <lineage>
        <taxon>Eukaryota</taxon>
        <taxon>Metazoa</taxon>
        <taxon>Ecdysozoa</taxon>
        <taxon>Arthropoda</taxon>
        <taxon>Crustacea</taxon>
        <taxon>Oligostraca</taxon>
        <taxon>Ostracoda</taxon>
        <taxon>Podocopa</taxon>
        <taxon>Podocopida</taxon>
        <taxon>Cytherocopina</taxon>
        <taxon>Cytheroidea</taxon>
        <taxon>Cytherideidae</taxon>
        <taxon>Cyprideis</taxon>
    </lineage>
</organism>
<evidence type="ECO:0000256" key="5">
    <source>
        <dbReference type="ARBA" id="ARBA00022617"/>
    </source>
</evidence>
<sequence>MASDAAKEIEQALALDADPTRGKVVFELCATCHLDTGHGKKDGSFPVLAGQHSSVLIKQLADIQARNRENPTMYPFSDAETIGGVQAIADVTAYIHTLPGTQDNGKGDGEALALGDKLYAAQCAACHGKDGEGNADAFFPRLKGQHYAYLARQIRWMRDGFRKNGNAAMVELVKKLSDDEINALADSISRL</sequence>
<keyword evidence="4" id="KW-0813">Transport</keyword>
<dbReference type="InterPro" id="IPR024167">
    <property type="entry name" value="Cytochrome_c4-like"/>
</dbReference>